<dbReference type="FunFam" id="3.40.50.300:FF:000367">
    <property type="entry name" value="ABC transporter G family member 24"/>
    <property type="match status" value="1"/>
</dbReference>
<keyword evidence="11" id="KW-1185">Reference proteome</keyword>
<dbReference type="GO" id="GO:0016020">
    <property type="term" value="C:membrane"/>
    <property type="evidence" value="ECO:0007669"/>
    <property type="project" value="UniProtKB-SubCell"/>
</dbReference>
<dbReference type="SMART" id="SM00382">
    <property type="entry name" value="AAA"/>
    <property type="match status" value="1"/>
</dbReference>
<dbReference type="PANTHER" id="PTHR48041:SF91">
    <property type="entry name" value="ABC TRANSPORTER G FAMILY MEMBER 28"/>
    <property type="match status" value="1"/>
</dbReference>
<accession>A0AA39V2F6</accession>
<dbReference type="Pfam" id="PF01061">
    <property type="entry name" value="ABC2_membrane"/>
    <property type="match status" value="1"/>
</dbReference>
<dbReference type="InterPro" id="IPR043926">
    <property type="entry name" value="ABCG_dom"/>
</dbReference>
<keyword evidence="6 8" id="KW-1133">Transmembrane helix</keyword>
<organism evidence="10 11">
    <name type="scientific">Cladonia borealis</name>
    <dbReference type="NCBI Taxonomy" id="184061"/>
    <lineage>
        <taxon>Eukaryota</taxon>
        <taxon>Fungi</taxon>
        <taxon>Dikarya</taxon>
        <taxon>Ascomycota</taxon>
        <taxon>Pezizomycotina</taxon>
        <taxon>Lecanoromycetes</taxon>
        <taxon>OSLEUM clade</taxon>
        <taxon>Lecanoromycetidae</taxon>
        <taxon>Lecanorales</taxon>
        <taxon>Lecanorineae</taxon>
        <taxon>Cladoniaceae</taxon>
        <taxon>Cladonia</taxon>
    </lineage>
</organism>
<feature type="transmembrane region" description="Helical" evidence="8">
    <location>
        <begin position="895"/>
        <end position="916"/>
    </location>
</feature>
<keyword evidence="3 8" id="KW-0812">Transmembrane</keyword>
<evidence type="ECO:0000256" key="1">
    <source>
        <dbReference type="ARBA" id="ARBA00004141"/>
    </source>
</evidence>
<evidence type="ECO:0000256" key="5">
    <source>
        <dbReference type="ARBA" id="ARBA00022840"/>
    </source>
</evidence>
<evidence type="ECO:0000256" key="6">
    <source>
        <dbReference type="ARBA" id="ARBA00022989"/>
    </source>
</evidence>
<keyword evidence="4" id="KW-0547">Nucleotide-binding</keyword>
<dbReference type="PANTHER" id="PTHR48041">
    <property type="entry name" value="ABC TRANSPORTER G FAMILY MEMBER 28"/>
    <property type="match status" value="1"/>
</dbReference>
<feature type="transmembrane region" description="Helical" evidence="8">
    <location>
        <begin position="863"/>
        <end position="883"/>
    </location>
</feature>
<dbReference type="Pfam" id="PF19055">
    <property type="entry name" value="ABC2_membrane_7"/>
    <property type="match status" value="1"/>
</dbReference>
<dbReference type="EMBL" id="JAFEKC020000008">
    <property type="protein sequence ID" value="KAK0513418.1"/>
    <property type="molecule type" value="Genomic_DNA"/>
</dbReference>
<evidence type="ECO:0000256" key="4">
    <source>
        <dbReference type="ARBA" id="ARBA00022741"/>
    </source>
</evidence>
<dbReference type="InterPro" id="IPR027417">
    <property type="entry name" value="P-loop_NTPase"/>
</dbReference>
<dbReference type="Gene3D" id="3.40.50.300">
    <property type="entry name" value="P-loop containing nucleotide triphosphate hydrolases"/>
    <property type="match status" value="1"/>
</dbReference>
<dbReference type="PROSITE" id="PS00211">
    <property type="entry name" value="ABC_TRANSPORTER_1"/>
    <property type="match status" value="1"/>
</dbReference>
<feature type="transmembrane region" description="Helical" evidence="8">
    <location>
        <begin position="743"/>
        <end position="766"/>
    </location>
</feature>
<evidence type="ECO:0000256" key="2">
    <source>
        <dbReference type="ARBA" id="ARBA00022448"/>
    </source>
</evidence>
<evidence type="ECO:0000256" key="7">
    <source>
        <dbReference type="ARBA" id="ARBA00023136"/>
    </source>
</evidence>
<comment type="caution">
    <text evidence="10">The sequence shown here is derived from an EMBL/GenBank/DDBJ whole genome shotgun (WGS) entry which is preliminary data.</text>
</comment>
<dbReference type="InterPro" id="IPR013525">
    <property type="entry name" value="ABC2_TM"/>
</dbReference>
<evidence type="ECO:0000256" key="8">
    <source>
        <dbReference type="SAM" id="Phobius"/>
    </source>
</evidence>
<evidence type="ECO:0000259" key="9">
    <source>
        <dbReference type="PROSITE" id="PS50893"/>
    </source>
</evidence>
<evidence type="ECO:0000256" key="3">
    <source>
        <dbReference type="ARBA" id="ARBA00022692"/>
    </source>
</evidence>
<keyword evidence="5" id="KW-0067">ATP-binding</keyword>
<feature type="transmembrane region" description="Helical" evidence="8">
    <location>
        <begin position="972"/>
        <end position="993"/>
    </location>
</feature>
<feature type="domain" description="ABC transporter" evidence="9">
    <location>
        <begin position="413"/>
        <end position="652"/>
    </location>
</feature>
<name>A0AA39V2F6_9LECA</name>
<gene>
    <name evidence="10" type="ORF">JMJ35_004404</name>
</gene>
<dbReference type="GO" id="GO:0140359">
    <property type="term" value="F:ABC-type transporter activity"/>
    <property type="evidence" value="ECO:0007669"/>
    <property type="project" value="InterPro"/>
</dbReference>
<evidence type="ECO:0000313" key="10">
    <source>
        <dbReference type="EMBL" id="KAK0513418.1"/>
    </source>
</evidence>
<comment type="subcellular location">
    <subcellularLocation>
        <location evidence="1">Membrane</location>
        <topology evidence="1">Multi-pass membrane protein</topology>
    </subcellularLocation>
</comment>
<dbReference type="InterPro" id="IPR003439">
    <property type="entry name" value="ABC_transporter-like_ATP-bd"/>
</dbReference>
<dbReference type="GO" id="GO:0016887">
    <property type="term" value="F:ATP hydrolysis activity"/>
    <property type="evidence" value="ECO:0007669"/>
    <property type="project" value="InterPro"/>
</dbReference>
<keyword evidence="2" id="KW-0813">Transport</keyword>
<dbReference type="SUPFAM" id="SSF52540">
    <property type="entry name" value="P-loop containing nucleoside triphosphate hydrolases"/>
    <property type="match status" value="1"/>
</dbReference>
<evidence type="ECO:0000313" key="11">
    <source>
        <dbReference type="Proteomes" id="UP001166286"/>
    </source>
</evidence>
<proteinExistence type="predicted"/>
<dbReference type="PROSITE" id="PS50893">
    <property type="entry name" value="ABC_TRANSPORTER_2"/>
    <property type="match status" value="1"/>
</dbReference>
<protein>
    <recommendedName>
        <fullName evidence="9">ABC transporter domain-containing protein</fullName>
    </recommendedName>
</protein>
<keyword evidence="7 8" id="KW-0472">Membrane</keyword>
<dbReference type="GO" id="GO:0005524">
    <property type="term" value="F:ATP binding"/>
    <property type="evidence" value="ECO:0007669"/>
    <property type="project" value="UniProtKB-KW"/>
</dbReference>
<dbReference type="InterPro" id="IPR050352">
    <property type="entry name" value="ABCG_transporters"/>
</dbReference>
<feature type="transmembrane region" description="Helical" evidence="8">
    <location>
        <begin position="830"/>
        <end position="857"/>
    </location>
</feature>
<dbReference type="Proteomes" id="UP001166286">
    <property type="component" value="Unassembled WGS sequence"/>
</dbReference>
<dbReference type="AlphaFoldDB" id="A0AA39V2F6"/>
<sequence>MSGTGPQSAAGSQLFAETLQASEPTGPFFVDTGACRCALQEELSGEAWRCIGNATEDLYAGEAGKWFWALENNTSSLKDPVYSDSNPPNTTTAYVNLNGQFVPLIANTTSNEDSTTGSENLPVDDSIVASNTTTFAQDQQCTGKNDTQASMQFYQELRAVKSGEYLPCWMPGTIPVVIQNSTSWKSSGCNLGFLCAKNTETLLPTYCPPFPEAQIARLAGAATPPMGPYEPAVCAQGSYCPPPGNRQILCPAGSYCPRGAYQPLKCSFSAVCPAGSSVDRPVFPLVALVLLDLWIVLATSATKFIRRRSKSNPGKRHKVKRLGHGLPFSTRDSRSKHYRNLSESNSNENVHLESRISGVWRANTGFLAAMDNEYSFGEEDGGLILDERTDPDIEQFVQSLSRSTVASSFGLSFGFENLVFQPERSKKPILSGVSGEIRSGTLVGVMGASGAGKSTFINVLMGSQAHTGGITRVNGSPGTIAKYKKIIGYVPQDDIVLPDLTVRENILHSARIRLPADWEENHIQTHVDILLRCLNLFHVKNSLVGDTGASVISGGQRKRVSIGIELAAAPMALFLDEPTSGLDSTSASSVIMTLKALSHLGITVVTIIHQPRHEIFDALDSLLLLGEGRLLYSGQQTDVKGYFEQCGFNFPKEGNIADQIMDIIGGQGKLYKRSGETNVSSLTEQWSYRQANLKPVQSMVGPSPSEVAALRKTVIMRGAPWYRQIYFCFNRSLLQQYRRRSSLYFEIGVAALAGLLLGLAQVSAHGNDFRGIYLHPYELLSSSTDFASIPELSLLVALAIGLTASSPGVKIFGEEKLIYLREASSGHNRFAYYVGKVLSTLPRMFLANLHFTVFFIILATPKISWSASCIANFLYFYCIYGLASCVSMITRREDGPLIATMASLVVGIISGVSPTLRVATSWHMQWLWRMSPGTWLAEGYFTQNVTPYAYLYQIGMAAKSTGYTLDRFGLDLAMLFLLGSLYRVLAFVGLRVFNRRRGR</sequence>
<reference evidence="10" key="1">
    <citation type="submission" date="2023-03" db="EMBL/GenBank/DDBJ databases">
        <title>Complete genome of Cladonia borealis.</title>
        <authorList>
            <person name="Park H."/>
        </authorList>
    </citation>
    <scope>NUCLEOTIDE SEQUENCE</scope>
    <source>
        <strain evidence="10">ANT050790</strain>
    </source>
</reference>
<dbReference type="InterPro" id="IPR003593">
    <property type="entry name" value="AAA+_ATPase"/>
</dbReference>
<dbReference type="Pfam" id="PF00005">
    <property type="entry name" value="ABC_tran"/>
    <property type="match status" value="1"/>
</dbReference>
<dbReference type="InterPro" id="IPR017871">
    <property type="entry name" value="ABC_transporter-like_CS"/>
</dbReference>